<feature type="domain" description="RNase H type-1" evidence="1">
    <location>
        <begin position="195"/>
        <end position="266"/>
    </location>
</feature>
<dbReference type="EMBL" id="JBBPBN010000007">
    <property type="protein sequence ID" value="KAK9034590.1"/>
    <property type="molecule type" value="Genomic_DNA"/>
</dbReference>
<dbReference type="Proteomes" id="UP001396334">
    <property type="component" value="Unassembled WGS sequence"/>
</dbReference>
<dbReference type="CDD" id="cd06222">
    <property type="entry name" value="RNase_H_like"/>
    <property type="match status" value="1"/>
</dbReference>
<reference evidence="2 3" key="1">
    <citation type="journal article" date="2024" name="G3 (Bethesda)">
        <title>Genome assembly of Hibiscus sabdariffa L. provides insights into metabolisms of medicinal natural products.</title>
        <authorList>
            <person name="Kim T."/>
        </authorList>
    </citation>
    <scope>NUCLEOTIDE SEQUENCE [LARGE SCALE GENOMIC DNA]</scope>
    <source>
        <strain evidence="2">TK-2024</strain>
        <tissue evidence="2">Old leaves</tissue>
    </source>
</reference>
<dbReference type="PANTHER" id="PTHR47723:SF19">
    <property type="entry name" value="POLYNUCLEOTIDYL TRANSFERASE, RIBONUCLEASE H-LIKE SUPERFAMILY PROTEIN"/>
    <property type="match status" value="1"/>
</dbReference>
<comment type="caution">
    <text evidence="2">The sequence shown here is derived from an EMBL/GenBank/DDBJ whole genome shotgun (WGS) entry which is preliminary data.</text>
</comment>
<protein>
    <recommendedName>
        <fullName evidence="1">RNase H type-1 domain-containing protein</fullName>
    </recommendedName>
</protein>
<dbReference type="SUPFAM" id="SSF53098">
    <property type="entry name" value="Ribonuclease H-like"/>
    <property type="match status" value="1"/>
</dbReference>
<evidence type="ECO:0000313" key="3">
    <source>
        <dbReference type="Proteomes" id="UP001396334"/>
    </source>
</evidence>
<sequence>MVTATGEWDWDRLKTLLPSPVLEFLAATLHHWRALGMIFRGGVGMRRDSFGLARLMRASTLWRCVLGQEIANGFDALPFDVWLHGNITGRLINEAERADWGMRFSVYCWLLWKRRCSLVLDVDFIERETVLDWSNRIIEDCKAVYSPLRTATTVVQRPVWSWEGPPHGWVKGNVDAAVNVSDGRAAVGGSFETRDGLHQAWNGGFRHVELETDNAEAARICNGLSTTMQHSVLVSDIQEWLQRCWQVRVRYVDRSSNAVADKLAKMGQRTFLQRSYFQSPPVEVIALVDAEQRHWEDRLMGS</sequence>
<dbReference type="InterPro" id="IPR012337">
    <property type="entry name" value="RNaseH-like_sf"/>
</dbReference>
<dbReference type="InterPro" id="IPR044730">
    <property type="entry name" value="RNase_H-like_dom_plant"/>
</dbReference>
<accession>A0ABR2TAQ4</accession>
<gene>
    <name evidence="2" type="ORF">V6N11_050747</name>
</gene>
<proteinExistence type="predicted"/>
<organism evidence="2 3">
    <name type="scientific">Hibiscus sabdariffa</name>
    <name type="common">roselle</name>
    <dbReference type="NCBI Taxonomy" id="183260"/>
    <lineage>
        <taxon>Eukaryota</taxon>
        <taxon>Viridiplantae</taxon>
        <taxon>Streptophyta</taxon>
        <taxon>Embryophyta</taxon>
        <taxon>Tracheophyta</taxon>
        <taxon>Spermatophyta</taxon>
        <taxon>Magnoliopsida</taxon>
        <taxon>eudicotyledons</taxon>
        <taxon>Gunneridae</taxon>
        <taxon>Pentapetalae</taxon>
        <taxon>rosids</taxon>
        <taxon>malvids</taxon>
        <taxon>Malvales</taxon>
        <taxon>Malvaceae</taxon>
        <taxon>Malvoideae</taxon>
        <taxon>Hibiscus</taxon>
    </lineage>
</organism>
<evidence type="ECO:0000259" key="1">
    <source>
        <dbReference type="Pfam" id="PF13456"/>
    </source>
</evidence>
<keyword evidence="3" id="KW-1185">Reference proteome</keyword>
<dbReference type="PANTHER" id="PTHR47723">
    <property type="entry name" value="OS05G0353850 PROTEIN"/>
    <property type="match status" value="1"/>
</dbReference>
<name>A0ABR2TAQ4_9ROSI</name>
<evidence type="ECO:0000313" key="2">
    <source>
        <dbReference type="EMBL" id="KAK9034590.1"/>
    </source>
</evidence>
<dbReference type="Pfam" id="PF13456">
    <property type="entry name" value="RVT_3"/>
    <property type="match status" value="1"/>
</dbReference>
<dbReference type="InterPro" id="IPR036397">
    <property type="entry name" value="RNaseH_sf"/>
</dbReference>
<dbReference type="InterPro" id="IPR053151">
    <property type="entry name" value="RNase_H-like"/>
</dbReference>
<dbReference type="Gene3D" id="3.30.420.10">
    <property type="entry name" value="Ribonuclease H-like superfamily/Ribonuclease H"/>
    <property type="match status" value="1"/>
</dbReference>
<dbReference type="InterPro" id="IPR002156">
    <property type="entry name" value="RNaseH_domain"/>
</dbReference>